<name>A0ABV0B7U5_9SPHN</name>
<organism evidence="1 2">
    <name type="scientific">Sphingomonas rustica</name>
    <dbReference type="NCBI Taxonomy" id="3103142"/>
    <lineage>
        <taxon>Bacteria</taxon>
        <taxon>Pseudomonadati</taxon>
        <taxon>Pseudomonadota</taxon>
        <taxon>Alphaproteobacteria</taxon>
        <taxon>Sphingomonadales</taxon>
        <taxon>Sphingomonadaceae</taxon>
        <taxon>Sphingomonas</taxon>
    </lineage>
</organism>
<reference evidence="1 2" key="1">
    <citation type="submission" date="2024-05" db="EMBL/GenBank/DDBJ databases">
        <title>Sphingomonas sp. HF-S3 16S ribosomal RNA gene Genome sequencing and assembly.</title>
        <authorList>
            <person name="Lee H."/>
        </authorList>
    </citation>
    <scope>NUCLEOTIDE SEQUENCE [LARGE SCALE GENOMIC DNA]</scope>
    <source>
        <strain evidence="1 2">HF-S3</strain>
    </source>
</reference>
<evidence type="ECO:0000313" key="1">
    <source>
        <dbReference type="EMBL" id="MEN3747623.1"/>
    </source>
</evidence>
<keyword evidence="2" id="KW-1185">Reference proteome</keyword>
<protein>
    <recommendedName>
        <fullName evidence="3">Tetratricopeptide repeat protein</fullName>
    </recommendedName>
</protein>
<comment type="caution">
    <text evidence="1">The sequence shown here is derived from an EMBL/GenBank/DDBJ whole genome shotgun (WGS) entry which is preliminary data.</text>
</comment>
<sequence length="415" mass="44363">MVGMSGDSRSRNWVIWGVAGVTAVWLGLSSAAAVTKTLRPSVALSLPVSNGFAYEARAAQASIAGDTPLQRVRITAAQRDDAKAALRREPLASTALTIAGLDRAQQGDGDAATKLIARANQVDKRQLIANAWLINHYGTAGRDKKVLALLDEALKVRPELSGRYMPAFAQALGNTETVNILYELLRRRPTWRADFWQAVSSNPAALSNAQVLRSRLLKAGEPLGPVDSLLMQAFIGAKRLDLAFRYAGNLPDLHDDSGNLIRNGSFDELPRLAPLDWELKSDGRVGAAIDEGRGTLEINAIAGASATAARQLVALQPGNYILFAKLGQASLTRGSEVVVHLVCAEENAANAARLDVTVTGDVEQSFTVPAGSTCRYYWVNLEFSALNATGPSLASIAELRIVPGRLKDQTPSANF</sequence>
<dbReference type="Proteomes" id="UP001427805">
    <property type="component" value="Unassembled WGS sequence"/>
</dbReference>
<evidence type="ECO:0000313" key="2">
    <source>
        <dbReference type="Proteomes" id="UP001427805"/>
    </source>
</evidence>
<evidence type="ECO:0008006" key="3">
    <source>
        <dbReference type="Google" id="ProtNLM"/>
    </source>
</evidence>
<gene>
    <name evidence="1" type="ORF">TPR58_10620</name>
</gene>
<proteinExistence type="predicted"/>
<accession>A0ABV0B7U5</accession>
<dbReference type="EMBL" id="JBDIZK010000005">
    <property type="protein sequence ID" value="MEN3747623.1"/>
    <property type="molecule type" value="Genomic_DNA"/>
</dbReference>